<sequence length="73" mass="7895">MRFALVLSALFATLAIAGPVMFEKRDKSECCCYSGGTYCFLYADQTATGCGDVDCEYIEDEDAGLTEGETETP</sequence>
<name>A0A9P8G5N1_AURME</name>
<feature type="chain" id="PRO_5040313717" evidence="1">
    <location>
        <begin position="18"/>
        <end position="73"/>
    </location>
</feature>
<dbReference type="Proteomes" id="UP000729357">
    <property type="component" value="Unassembled WGS sequence"/>
</dbReference>
<protein>
    <submittedName>
        <fullName evidence="2">Uncharacterized protein</fullName>
    </submittedName>
</protein>
<evidence type="ECO:0000256" key="1">
    <source>
        <dbReference type="SAM" id="SignalP"/>
    </source>
</evidence>
<comment type="caution">
    <text evidence="2">The sequence shown here is derived from an EMBL/GenBank/DDBJ whole genome shotgun (WGS) entry which is preliminary data.</text>
</comment>
<proteinExistence type="predicted"/>
<gene>
    <name evidence="2" type="ORF">KCU98_g280</name>
</gene>
<feature type="non-terminal residue" evidence="2">
    <location>
        <position position="73"/>
    </location>
</feature>
<dbReference type="EMBL" id="JAHFXS010000002">
    <property type="protein sequence ID" value="KAG9991464.1"/>
    <property type="molecule type" value="Genomic_DNA"/>
</dbReference>
<keyword evidence="1" id="KW-0732">Signal</keyword>
<reference evidence="2" key="1">
    <citation type="journal article" date="2021" name="J Fungi (Basel)">
        <title>Virulence traits and population genomics of the black yeast Aureobasidium melanogenum.</title>
        <authorList>
            <person name="Cernosa A."/>
            <person name="Sun X."/>
            <person name="Gostincar C."/>
            <person name="Fang C."/>
            <person name="Gunde-Cimerman N."/>
            <person name="Song Z."/>
        </authorList>
    </citation>
    <scope>NUCLEOTIDE SEQUENCE</scope>
    <source>
        <strain evidence="2">EXF-9298</strain>
    </source>
</reference>
<reference evidence="2" key="2">
    <citation type="submission" date="2021-08" db="EMBL/GenBank/DDBJ databases">
        <authorList>
            <person name="Gostincar C."/>
            <person name="Sun X."/>
            <person name="Song Z."/>
            <person name="Gunde-Cimerman N."/>
        </authorList>
    </citation>
    <scope>NUCLEOTIDE SEQUENCE</scope>
    <source>
        <strain evidence="2">EXF-9298</strain>
    </source>
</reference>
<organism evidence="2 3">
    <name type="scientific">Aureobasidium melanogenum</name>
    <name type="common">Aureobasidium pullulans var. melanogenum</name>
    <dbReference type="NCBI Taxonomy" id="46634"/>
    <lineage>
        <taxon>Eukaryota</taxon>
        <taxon>Fungi</taxon>
        <taxon>Dikarya</taxon>
        <taxon>Ascomycota</taxon>
        <taxon>Pezizomycotina</taxon>
        <taxon>Dothideomycetes</taxon>
        <taxon>Dothideomycetidae</taxon>
        <taxon>Dothideales</taxon>
        <taxon>Saccotheciaceae</taxon>
        <taxon>Aureobasidium</taxon>
    </lineage>
</organism>
<evidence type="ECO:0000313" key="2">
    <source>
        <dbReference type="EMBL" id="KAG9991464.1"/>
    </source>
</evidence>
<dbReference type="AlphaFoldDB" id="A0A9P8G5N1"/>
<accession>A0A9P8G5N1</accession>
<feature type="signal peptide" evidence="1">
    <location>
        <begin position="1"/>
        <end position="17"/>
    </location>
</feature>
<evidence type="ECO:0000313" key="3">
    <source>
        <dbReference type="Proteomes" id="UP000729357"/>
    </source>
</evidence>
<keyword evidence="3" id="KW-1185">Reference proteome</keyword>